<evidence type="ECO:0000313" key="2">
    <source>
        <dbReference type="Proteomes" id="UP000007812"/>
    </source>
</evidence>
<keyword evidence="2" id="KW-1185">Reference proteome</keyword>
<dbReference type="AlphaFoldDB" id="F4G342"/>
<dbReference type="STRING" id="1006006.Mcup_1135"/>
<dbReference type="Proteomes" id="UP000007812">
    <property type="component" value="Chromosome"/>
</dbReference>
<gene>
    <name evidence="1" type="ordered locus">Mcup_1135</name>
</gene>
<evidence type="ECO:0000313" key="1">
    <source>
        <dbReference type="EMBL" id="AEB95240.1"/>
    </source>
</evidence>
<dbReference type="EMBL" id="CP002656">
    <property type="protein sequence ID" value="AEB95240.1"/>
    <property type="molecule type" value="Genomic_DNA"/>
</dbReference>
<name>F4G342_METCR</name>
<reference evidence="1 2" key="1">
    <citation type="journal article" date="2011" name="J. Bacteriol.">
        <title>Complete genome sequence of Metallosphaera cuprina, a metal sulfide-oxidizing archaeon from a hot spring.</title>
        <authorList>
            <person name="Liu L.J."/>
            <person name="You X.Y."/>
            <person name="Zheng H."/>
            <person name="Wang S."/>
            <person name="Jiang C.Y."/>
            <person name="Liu S.J."/>
        </authorList>
    </citation>
    <scope>NUCLEOTIDE SEQUENCE [LARGE SCALE GENOMIC DNA]</scope>
    <source>
        <strain evidence="1 2">Ar-4</strain>
    </source>
</reference>
<accession>F4G342</accession>
<dbReference type="OrthoDB" id="34709at2157"/>
<sequence length="301" mass="35054">MFLDKYHETLYSLALSLRKNQFKVWDFTYVETSDPRVDYVIGEDRKGEEPVTYVLSVPKGCEDLRRCLGFSFMYYESFPFTSGVSIGVLDMAVKVIKTFKDEGEMMSYLRDEEVKQFKATDYLFLKDRSRGEGLYQRFISSLNDRELNELNDLARGYLEAYKLYDRNPEASGLDETVREIERRLLAVSSGYERVWNLNEGEHISEDEEHIEGEVREPLDVFQILSDVRAEKFRENVSKFLDFAGDEESSWESVRFRGSLLNVFERRAATILIRRPGFLTIDKAGGRTIPVQPSLIEVERLV</sequence>
<protein>
    <submittedName>
        <fullName evidence="1">Uncharacterized protein</fullName>
    </submittedName>
</protein>
<dbReference type="PATRIC" id="fig|1006006.8.peg.1130"/>
<organism evidence="1 2">
    <name type="scientific">Metallosphaera cuprina (strain Ar-4)</name>
    <dbReference type="NCBI Taxonomy" id="1006006"/>
    <lineage>
        <taxon>Archaea</taxon>
        <taxon>Thermoproteota</taxon>
        <taxon>Thermoprotei</taxon>
        <taxon>Sulfolobales</taxon>
        <taxon>Sulfolobaceae</taxon>
        <taxon>Metallosphaera</taxon>
    </lineage>
</organism>
<dbReference type="RefSeq" id="WP_013737738.1">
    <property type="nucleotide sequence ID" value="NC_015435.1"/>
</dbReference>
<dbReference type="eggNOG" id="arCOG10433">
    <property type="taxonomic scope" value="Archaea"/>
</dbReference>
<dbReference type="HOGENOM" id="CLU_923196_0_0_2"/>
<proteinExistence type="predicted"/>
<dbReference type="GeneID" id="10493326"/>
<dbReference type="KEGG" id="mcn:Mcup_1135"/>